<protein>
    <recommendedName>
        <fullName evidence="2">Anti-sigma factor antagonist</fullName>
    </recommendedName>
</protein>
<name>N1W9V0_9LEPT</name>
<dbReference type="SUPFAM" id="SSF52091">
    <property type="entry name" value="SpoIIaa-like"/>
    <property type="match status" value="1"/>
</dbReference>
<organism evidence="4 5">
    <name type="scientific">Leptospira vanthielii serovar Holland str. Waz Holland = ATCC 700522</name>
    <dbReference type="NCBI Taxonomy" id="1218591"/>
    <lineage>
        <taxon>Bacteria</taxon>
        <taxon>Pseudomonadati</taxon>
        <taxon>Spirochaetota</taxon>
        <taxon>Spirochaetia</taxon>
        <taxon>Leptospirales</taxon>
        <taxon>Leptospiraceae</taxon>
        <taxon>Leptospira</taxon>
    </lineage>
</organism>
<dbReference type="PANTHER" id="PTHR33495">
    <property type="entry name" value="ANTI-SIGMA FACTOR ANTAGONIST TM_1081-RELATED-RELATED"/>
    <property type="match status" value="1"/>
</dbReference>
<sequence length="118" mass="13714">MYLVLSDDVLTEVMFQYEIKRENDKAIVLLNGSLSLRDTPKFRTDLKTLIDTPEIQELVLDFKNLSYLDSSGIGILLHTYSWTKEKKKQVRIIHLSAEVRTIFTVANLLDIFHLKETN</sequence>
<reference evidence="4 5" key="1">
    <citation type="submission" date="2013-03" db="EMBL/GenBank/DDBJ databases">
        <authorList>
            <person name="Harkins D.M."/>
            <person name="Durkin A.S."/>
            <person name="Brinkac L.M."/>
            <person name="Haft D.H."/>
            <person name="Selengut J.D."/>
            <person name="Sanka R."/>
            <person name="DePew J."/>
            <person name="Purushe J."/>
            <person name="Galloway R.L."/>
            <person name="Vinetz J.M."/>
            <person name="Sutton G.G."/>
            <person name="Nierman W.C."/>
            <person name="Fouts D.E."/>
        </authorList>
    </citation>
    <scope>NUCLEOTIDE SEQUENCE [LARGE SCALE GENOMIC DNA]</scope>
    <source>
        <strain evidence="4 5">Waz Holland</strain>
    </source>
</reference>
<dbReference type="Proteomes" id="UP000012227">
    <property type="component" value="Unassembled WGS sequence"/>
</dbReference>
<dbReference type="GO" id="GO:0043856">
    <property type="term" value="F:anti-sigma factor antagonist activity"/>
    <property type="evidence" value="ECO:0007669"/>
    <property type="project" value="InterPro"/>
</dbReference>
<dbReference type="InterPro" id="IPR036513">
    <property type="entry name" value="STAS_dom_sf"/>
</dbReference>
<evidence type="ECO:0000256" key="2">
    <source>
        <dbReference type="RuleBase" id="RU003749"/>
    </source>
</evidence>
<comment type="caution">
    <text evidence="4">The sequence shown here is derived from an EMBL/GenBank/DDBJ whole genome shotgun (WGS) entry which is preliminary data.</text>
</comment>
<dbReference type="Gene3D" id="3.30.750.24">
    <property type="entry name" value="STAS domain"/>
    <property type="match status" value="1"/>
</dbReference>
<evidence type="ECO:0000313" key="5">
    <source>
        <dbReference type="Proteomes" id="UP000012227"/>
    </source>
</evidence>
<dbReference type="PROSITE" id="PS50801">
    <property type="entry name" value="STAS"/>
    <property type="match status" value="1"/>
</dbReference>
<evidence type="ECO:0000256" key="1">
    <source>
        <dbReference type="ARBA" id="ARBA00009013"/>
    </source>
</evidence>
<evidence type="ECO:0000259" key="3">
    <source>
        <dbReference type="PROSITE" id="PS50801"/>
    </source>
</evidence>
<dbReference type="InterPro" id="IPR002645">
    <property type="entry name" value="STAS_dom"/>
</dbReference>
<feature type="domain" description="STAS" evidence="3">
    <location>
        <begin position="15"/>
        <end position="118"/>
    </location>
</feature>
<gene>
    <name evidence="4" type="ORF">LEP1GSC199_2507</name>
</gene>
<comment type="similarity">
    <text evidence="1 2">Belongs to the anti-sigma-factor antagonist family.</text>
</comment>
<dbReference type="InterPro" id="IPR003658">
    <property type="entry name" value="Anti-sigma_ant"/>
</dbReference>
<dbReference type="AlphaFoldDB" id="N1W9V0"/>
<proteinExistence type="inferred from homology"/>
<dbReference type="Pfam" id="PF01740">
    <property type="entry name" value="STAS"/>
    <property type="match status" value="1"/>
</dbReference>
<dbReference type="STRING" id="1218591.LEP1GSC199_2507"/>
<dbReference type="PANTHER" id="PTHR33495:SF15">
    <property type="entry name" value="STAS DOMAIN-CONTAINING PROTEIN"/>
    <property type="match status" value="1"/>
</dbReference>
<dbReference type="CDD" id="cd07043">
    <property type="entry name" value="STAS_anti-anti-sigma_factors"/>
    <property type="match status" value="1"/>
</dbReference>
<evidence type="ECO:0000313" key="4">
    <source>
        <dbReference type="EMBL" id="EMY69972.1"/>
    </source>
</evidence>
<dbReference type="NCBIfam" id="TIGR00377">
    <property type="entry name" value="ant_ant_sig"/>
    <property type="match status" value="1"/>
</dbReference>
<accession>N1W9V0</accession>
<dbReference type="EMBL" id="AOGY02000042">
    <property type="protein sequence ID" value="EMY69972.1"/>
    <property type="molecule type" value="Genomic_DNA"/>
</dbReference>